<name>A0ABS7GU24_9HYPH</name>
<keyword evidence="3" id="KW-1185">Reference proteome</keyword>
<comment type="caution">
    <text evidence="2">The sequence shown here is derived from an EMBL/GenBank/DDBJ whole genome shotgun (WGS) entry which is preliminary data.</text>
</comment>
<feature type="region of interest" description="Disordered" evidence="1">
    <location>
        <begin position="77"/>
        <end position="114"/>
    </location>
</feature>
<feature type="compositionally biased region" description="Basic and acidic residues" evidence="1">
    <location>
        <begin position="91"/>
        <end position="114"/>
    </location>
</feature>
<gene>
    <name evidence="2" type="ORF">JNB85_13645</name>
</gene>
<evidence type="ECO:0000313" key="3">
    <source>
        <dbReference type="Proteomes" id="UP000717752"/>
    </source>
</evidence>
<feature type="compositionally biased region" description="Basic residues" evidence="1">
    <location>
        <begin position="81"/>
        <end position="90"/>
    </location>
</feature>
<dbReference type="Proteomes" id="UP000717752">
    <property type="component" value="Unassembled WGS sequence"/>
</dbReference>
<dbReference type="EMBL" id="JAEUAK010000004">
    <property type="protein sequence ID" value="MBW9053453.1"/>
    <property type="molecule type" value="Genomic_DNA"/>
</dbReference>
<accession>A0ABS7GU24</accession>
<dbReference type="RefSeq" id="WP_220334815.1">
    <property type="nucleotide sequence ID" value="NZ_JAEUAK010000004.1"/>
</dbReference>
<evidence type="ECO:0000313" key="2">
    <source>
        <dbReference type="EMBL" id="MBW9053453.1"/>
    </source>
</evidence>
<organism evidence="2 3">
    <name type="scientific">Rhizobium mesosinicum</name>
    <dbReference type="NCBI Taxonomy" id="335017"/>
    <lineage>
        <taxon>Bacteria</taxon>
        <taxon>Pseudomonadati</taxon>
        <taxon>Pseudomonadota</taxon>
        <taxon>Alphaproteobacteria</taxon>
        <taxon>Hyphomicrobiales</taxon>
        <taxon>Rhizobiaceae</taxon>
        <taxon>Rhizobium/Agrobacterium group</taxon>
        <taxon>Rhizobium</taxon>
    </lineage>
</organism>
<proteinExistence type="predicted"/>
<evidence type="ECO:0000256" key="1">
    <source>
        <dbReference type="SAM" id="MobiDB-lite"/>
    </source>
</evidence>
<sequence length="114" mass="12917">MSQKFCRKCSNWHDNDEWPIQCYSLPPQGQSDALPVPNVITDTMEPVQSMLDGQMYTSKSALRATYKAAGVIEVGNDPARLRPKPKRKPDRKAIRTSIEKATARFNRGERVNPQ</sequence>
<reference evidence="2 3" key="1">
    <citation type="journal article" date="2021" name="MBio">
        <title>Poor Competitiveness of Bradyrhizobium in Pigeon Pea Root Colonization in Indian Soils.</title>
        <authorList>
            <person name="Chalasani D."/>
            <person name="Basu A."/>
            <person name="Pullabhotla S.V.S.R.N."/>
            <person name="Jorrin B."/>
            <person name="Neal A.L."/>
            <person name="Poole P.S."/>
            <person name="Podile A.R."/>
            <person name="Tkacz A."/>
        </authorList>
    </citation>
    <scope>NUCLEOTIDE SEQUENCE [LARGE SCALE GENOMIC DNA]</scope>
    <source>
        <strain evidence="2 3">HU56</strain>
    </source>
</reference>
<protein>
    <submittedName>
        <fullName evidence="2">Uncharacterized protein</fullName>
    </submittedName>
</protein>